<keyword evidence="2" id="KW-1133">Transmembrane helix</keyword>
<evidence type="ECO:0000256" key="2">
    <source>
        <dbReference type="SAM" id="Phobius"/>
    </source>
</evidence>
<accession>A0AAW1PGQ1</accession>
<evidence type="ECO:0000313" key="3">
    <source>
        <dbReference type="EMBL" id="KAK9808689.1"/>
    </source>
</evidence>
<dbReference type="Proteomes" id="UP001489004">
    <property type="component" value="Unassembled WGS sequence"/>
</dbReference>
<feature type="compositionally biased region" description="Basic and acidic residues" evidence="1">
    <location>
        <begin position="10"/>
        <end position="25"/>
    </location>
</feature>
<reference evidence="3 4" key="1">
    <citation type="journal article" date="2024" name="Nat. Commun.">
        <title>Phylogenomics reveals the evolutionary origins of lichenization in chlorophyte algae.</title>
        <authorList>
            <person name="Puginier C."/>
            <person name="Libourel C."/>
            <person name="Otte J."/>
            <person name="Skaloud P."/>
            <person name="Haon M."/>
            <person name="Grisel S."/>
            <person name="Petersen M."/>
            <person name="Berrin J.G."/>
            <person name="Delaux P.M."/>
            <person name="Dal Grande F."/>
            <person name="Keller J."/>
        </authorList>
    </citation>
    <scope>NUCLEOTIDE SEQUENCE [LARGE SCALE GENOMIC DNA]</scope>
    <source>
        <strain evidence="3 4">SAG 2043</strain>
    </source>
</reference>
<protein>
    <submittedName>
        <fullName evidence="3">Uncharacterized protein</fullName>
    </submittedName>
</protein>
<keyword evidence="2" id="KW-0472">Membrane</keyword>
<organism evidence="3 4">
    <name type="scientific">[Myrmecia] bisecta</name>
    <dbReference type="NCBI Taxonomy" id="41462"/>
    <lineage>
        <taxon>Eukaryota</taxon>
        <taxon>Viridiplantae</taxon>
        <taxon>Chlorophyta</taxon>
        <taxon>core chlorophytes</taxon>
        <taxon>Trebouxiophyceae</taxon>
        <taxon>Trebouxiales</taxon>
        <taxon>Trebouxiaceae</taxon>
        <taxon>Myrmecia</taxon>
    </lineage>
</organism>
<sequence length="98" mass="10660">MAAPDSQSNRTEHQQFSDQPVDRADSQSGVSSEGDDSGFARSLDHYDAEKDMILRVECLSRRELKGVLLVSFLLTTAALALLVMVIELGSQPAAHLNT</sequence>
<dbReference type="AlphaFoldDB" id="A0AAW1PGQ1"/>
<comment type="caution">
    <text evidence="3">The sequence shown here is derived from an EMBL/GenBank/DDBJ whole genome shotgun (WGS) entry which is preliminary data.</text>
</comment>
<evidence type="ECO:0000256" key="1">
    <source>
        <dbReference type="SAM" id="MobiDB-lite"/>
    </source>
</evidence>
<gene>
    <name evidence="3" type="ORF">WJX72_001990</name>
</gene>
<feature type="region of interest" description="Disordered" evidence="1">
    <location>
        <begin position="1"/>
        <end position="43"/>
    </location>
</feature>
<dbReference type="EMBL" id="JALJOR010000011">
    <property type="protein sequence ID" value="KAK9808689.1"/>
    <property type="molecule type" value="Genomic_DNA"/>
</dbReference>
<proteinExistence type="predicted"/>
<feature type="transmembrane region" description="Helical" evidence="2">
    <location>
        <begin position="67"/>
        <end position="86"/>
    </location>
</feature>
<keyword evidence="2" id="KW-0812">Transmembrane</keyword>
<name>A0AAW1PGQ1_9CHLO</name>
<evidence type="ECO:0000313" key="4">
    <source>
        <dbReference type="Proteomes" id="UP001489004"/>
    </source>
</evidence>
<keyword evidence="4" id="KW-1185">Reference proteome</keyword>